<evidence type="ECO:0000256" key="13">
    <source>
        <dbReference type="RuleBase" id="RU003874"/>
    </source>
</evidence>
<feature type="binding site" evidence="12">
    <location>
        <position position="685"/>
    </location>
    <ligand>
        <name>ATP</name>
        <dbReference type="ChEBI" id="CHEBI:30616"/>
    </ligand>
</feature>
<dbReference type="PRINTS" id="PR00906">
    <property type="entry name" value="SECA"/>
</dbReference>
<evidence type="ECO:0000256" key="9">
    <source>
        <dbReference type="ARBA" id="ARBA00022967"/>
    </source>
</evidence>
<evidence type="ECO:0000256" key="4">
    <source>
        <dbReference type="ARBA" id="ARBA00022475"/>
    </source>
</evidence>
<keyword evidence="11 12" id="KW-0472">Membrane</keyword>
<dbReference type="FunFam" id="3.40.50.300:FF:000429">
    <property type="entry name" value="Preprotein translocase subunit SecA"/>
    <property type="match status" value="1"/>
</dbReference>
<dbReference type="CDD" id="cd18803">
    <property type="entry name" value="SF2_C_secA"/>
    <property type="match status" value="1"/>
</dbReference>
<dbReference type="Pfam" id="PF07516">
    <property type="entry name" value="SecA_SW"/>
    <property type="match status" value="1"/>
</dbReference>
<comment type="similarity">
    <text evidence="2 12 13">Belongs to the SecA family.</text>
</comment>
<dbReference type="Proteomes" id="UP000236000">
    <property type="component" value="Unassembled WGS sequence"/>
</dbReference>
<feature type="compositionally biased region" description="Basic and acidic residues" evidence="14">
    <location>
        <begin position="1106"/>
        <end position="1117"/>
    </location>
</feature>
<dbReference type="EC" id="7.4.2.8" evidence="12"/>
<dbReference type="PROSITE" id="PS51196">
    <property type="entry name" value="SECA_MOTOR_DEAD"/>
    <property type="match status" value="1"/>
</dbReference>
<dbReference type="PANTHER" id="PTHR30612:SF0">
    <property type="entry name" value="CHLOROPLAST PROTEIN-TRANSPORTING ATPASE"/>
    <property type="match status" value="1"/>
</dbReference>
<keyword evidence="10 12" id="KW-0811">Translocation</keyword>
<feature type="binding site" evidence="12">
    <location>
        <position position="169"/>
    </location>
    <ligand>
        <name>ATP</name>
        <dbReference type="ChEBI" id="CHEBI:30616"/>
    </ligand>
</feature>
<feature type="domain" description="Helicase ATP-binding" evidence="15">
    <location>
        <begin position="171"/>
        <end position="330"/>
    </location>
</feature>
<dbReference type="SUPFAM" id="SSF81886">
    <property type="entry name" value="Helical scaffold and wing domains of SecA"/>
    <property type="match status" value="1"/>
</dbReference>
<reference evidence="18 19" key="1">
    <citation type="journal article" date="2017" name="BMC Genomics">
        <title>Genome sequencing of 39 Akkermansia muciniphila isolates reveals its population structure, genomic and functional diverisity, and global distribution in mammalian gut microbiotas.</title>
        <authorList>
            <person name="Guo X."/>
            <person name="Li S."/>
            <person name="Zhang J."/>
            <person name="Wu F."/>
            <person name="Li X."/>
            <person name="Wu D."/>
            <person name="Zhang M."/>
            <person name="Ou Z."/>
            <person name="Jie Z."/>
            <person name="Yan Q."/>
            <person name="Li P."/>
            <person name="Yi J."/>
            <person name="Peng Y."/>
        </authorList>
    </citation>
    <scope>NUCLEOTIDE SEQUENCE [LARGE SCALE GENOMIC DNA]</scope>
    <source>
        <strain evidence="18 19">GP24</strain>
    </source>
</reference>
<dbReference type="CDD" id="cd17928">
    <property type="entry name" value="DEXDc_SecA"/>
    <property type="match status" value="1"/>
</dbReference>
<feature type="region of interest" description="Disordered" evidence="14">
    <location>
        <begin position="987"/>
        <end position="1006"/>
    </location>
</feature>
<keyword evidence="8 12" id="KW-0653">Protein transport</keyword>
<evidence type="ECO:0000259" key="16">
    <source>
        <dbReference type="PROSITE" id="PS51194"/>
    </source>
</evidence>
<evidence type="ECO:0000256" key="8">
    <source>
        <dbReference type="ARBA" id="ARBA00022927"/>
    </source>
</evidence>
<comment type="catalytic activity">
    <reaction evidence="12">
        <text>ATP + H2O + cellular proteinSide 1 = ADP + phosphate + cellular proteinSide 2.</text>
        <dbReference type="EC" id="7.4.2.8"/>
    </reaction>
</comment>
<name>A0A2N8HDW0_9BACT</name>
<dbReference type="GO" id="GO:0031522">
    <property type="term" value="C:cell envelope Sec protein transport complex"/>
    <property type="evidence" value="ECO:0007669"/>
    <property type="project" value="TreeGrafter"/>
</dbReference>
<keyword evidence="3 12" id="KW-0813">Transport</keyword>
<keyword evidence="4 12" id="KW-1003">Cell membrane</keyword>
<sequence length="1117" mass="127219">MIKWILTKIVGTKNQREVRRLRPIVEQIVSIEESWNGKGQDFLLEKTREWQGYLHRFLPMELPPVRIVEAAPQEELEAIAAKLNARFESLKDEFAALPAVEATPASIEEGKAVWNNITPQFDKLRERYLNQILPEAFAAVKHGARLFCGEERDICGQKQVWDMIHFDVQLLGGIALHRGYIAEMATGEGKTLVATLPVYLNALTGMGVHVVTVNDYLARRDSEWMGMLFQFLGLTVGCIQSMMPSQLRREQYACDITYGTNAEFGFDYLRDNGMATSKTEQVQRGHYFSIVDEVDSILIDEARTPLIISGPAVVTREQQYDTLRPAIERVVKAQTDLCNELMAQALDAQEKGRTEEVGRCLFKVKMGQPRHRAFLRAMQDPELRRIVEKYELTLYQDTRKKELYKLKEEMFFTVDEKTHDADLMEKGREVISPGHPEDFVLPDLGTAFAEMDEDPRMTEKDKLRRKNELTKQLDETGARLHTTSQLLKAYCIYEKDVEYVVKEDKVIIIDQNTGREMPGRRWSDGLHQAVEAKEGVEVERENQTYATITIQNYFRLYKKLAGMTGTAETEAAEFHDIYKLDVLPIPTNRPCIRKDQNDLIFKSRREKFNAVINKIQELHGKGQPILIGTASVDASETLSRMLKRAKIPHEVLNAKNHQREAEIVSLAGKRGAVTVSTNMAGRGTDIKLGEGVADLGGLFVLGTERHESRRIDRQLRGRCSRQGDPGASQFFISFEDDLMRNFGAAERMTKMMERLGVADGEALEHSFLNKSVESAQKRVEQRNYMWRKHVLDYDDVMNKQREIVYGYRNEVLSTENPREMIYDILEEVIATRAHEFLDPDSEGLTHPDELLSWMNSSFPLGLTADSAKLEERQMDDTIAFLIDKVKATYEDKASRERPEYLDHMERQIILGAIDKMWQEHLYNMDSLREGVRLRAQGQKDPLVEYKSEAYDLFVTLMESIKGEAIGNLFKSTTNLDAFEDFLASLPQFDSSDENQEDSANLPEIGFDGMPTDLLSALREQVSRAREHQSAQQPEPEQAPAVISDATTIGEGYQPATAEPKLVMPKRKVSVVLRKEEISEAPAETPAAGDDEEIAVTLDSQDFAETMDNRDSSETRTY</sequence>
<dbReference type="RefSeq" id="WP_102713430.1">
    <property type="nucleotide sequence ID" value="NZ_PJKA01000010.1"/>
</dbReference>
<comment type="caution">
    <text evidence="18">The sequence shown here is derived from an EMBL/GenBank/DDBJ whole genome shotgun (WGS) entry which is preliminary data.</text>
</comment>
<dbReference type="PROSITE" id="PS51192">
    <property type="entry name" value="HELICASE_ATP_BIND_1"/>
    <property type="match status" value="1"/>
</dbReference>
<evidence type="ECO:0000259" key="15">
    <source>
        <dbReference type="PROSITE" id="PS51192"/>
    </source>
</evidence>
<dbReference type="HAMAP" id="MF_01382">
    <property type="entry name" value="SecA"/>
    <property type="match status" value="1"/>
</dbReference>
<dbReference type="InterPro" id="IPR011116">
    <property type="entry name" value="SecA_Wing/Scaffold"/>
</dbReference>
<dbReference type="NCBIfam" id="TIGR00963">
    <property type="entry name" value="secA"/>
    <property type="match status" value="1"/>
</dbReference>
<dbReference type="FunFam" id="3.40.50.300:FF:000246">
    <property type="entry name" value="Preprotein translocase subunit SecA"/>
    <property type="match status" value="1"/>
</dbReference>
<dbReference type="InterPro" id="IPR014001">
    <property type="entry name" value="Helicase_ATP-bd"/>
</dbReference>
<dbReference type="Pfam" id="PF21090">
    <property type="entry name" value="P-loop_SecA"/>
    <property type="match status" value="2"/>
</dbReference>
<keyword evidence="5 12" id="KW-0963">Cytoplasm</keyword>
<dbReference type="PROSITE" id="PS51194">
    <property type="entry name" value="HELICASE_CTER"/>
    <property type="match status" value="1"/>
</dbReference>
<evidence type="ECO:0000256" key="11">
    <source>
        <dbReference type="ARBA" id="ARBA00023136"/>
    </source>
</evidence>
<comment type="subunit">
    <text evidence="12">Monomer and homodimer. Part of the essential Sec protein translocation apparatus which comprises SecA, SecYEG and auxiliary proteins SecDF. Other proteins may also be involved.</text>
</comment>
<dbReference type="InterPro" id="IPR011130">
    <property type="entry name" value="SecA_preprotein_X-link_dom"/>
</dbReference>
<evidence type="ECO:0000256" key="3">
    <source>
        <dbReference type="ARBA" id="ARBA00022448"/>
    </source>
</evidence>
<keyword evidence="9 12" id="KW-1278">Translocase</keyword>
<feature type="domain" description="Helicase C-terminal" evidence="16">
    <location>
        <begin position="607"/>
        <end position="780"/>
    </location>
</feature>
<evidence type="ECO:0000256" key="12">
    <source>
        <dbReference type="HAMAP-Rule" id="MF_01382"/>
    </source>
</evidence>
<feature type="region of interest" description="Disordered" evidence="14">
    <location>
        <begin position="1076"/>
        <end position="1117"/>
    </location>
</feature>
<dbReference type="Pfam" id="PF07517">
    <property type="entry name" value="SecA_DEAD"/>
    <property type="match status" value="1"/>
</dbReference>
<comment type="function">
    <text evidence="12">Part of the Sec protein translocase complex. Interacts with the SecYEG preprotein conducting channel. Has a central role in coupling the hydrolysis of ATP to the transfer of proteins into and across the cell membrane, serving as an ATP-driven molecular motor driving the stepwise translocation of polypeptide chains across the membrane.</text>
</comment>
<dbReference type="InterPro" id="IPR036670">
    <property type="entry name" value="SecA_X-link_sf"/>
</dbReference>
<dbReference type="InterPro" id="IPR011115">
    <property type="entry name" value="SecA_DEAD"/>
</dbReference>
<accession>A0A2N8HDW0</accession>
<dbReference type="AlphaFoldDB" id="A0A2N8HDW0"/>
<dbReference type="PANTHER" id="PTHR30612">
    <property type="entry name" value="SECA INNER MEMBRANE COMPONENT OF SEC PROTEIN SECRETION SYSTEM"/>
    <property type="match status" value="1"/>
</dbReference>
<dbReference type="InterPro" id="IPR001650">
    <property type="entry name" value="Helicase_C-like"/>
</dbReference>
<organism evidence="18 19">
    <name type="scientific">Akkermansia muciniphila</name>
    <dbReference type="NCBI Taxonomy" id="239935"/>
    <lineage>
        <taxon>Bacteria</taxon>
        <taxon>Pseudomonadati</taxon>
        <taxon>Verrucomicrobiota</taxon>
        <taxon>Verrucomicrobiia</taxon>
        <taxon>Verrucomicrobiales</taxon>
        <taxon>Akkermansiaceae</taxon>
        <taxon>Akkermansia</taxon>
    </lineage>
</organism>
<protein>
    <recommendedName>
        <fullName evidence="12 13">Protein translocase subunit SecA</fullName>
        <ecNumber evidence="12">7.4.2.8</ecNumber>
    </recommendedName>
</protein>
<dbReference type="GO" id="GO:0005886">
    <property type="term" value="C:plasma membrane"/>
    <property type="evidence" value="ECO:0007669"/>
    <property type="project" value="UniProtKB-SubCell"/>
</dbReference>
<dbReference type="InterPro" id="IPR014018">
    <property type="entry name" value="SecA_motor_DEAD"/>
</dbReference>
<evidence type="ECO:0000256" key="14">
    <source>
        <dbReference type="SAM" id="MobiDB-lite"/>
    </source>
</evidence>
<evidence type="ECO:0000256" key="5">
    <source>
        <dbReference type="ARBA" id="ARBA00022490"/>
    </source>
</evidence>
<keyword evidence="7 12" id="KW-0067">ATP-binding</keyword>
<evidence type="ECO:0000256" key="10">
    <source>
        <dbReference type="ARBA" id="ARBA00023010"/>
    </source>
</evidence>
<dbReference type="GO" id="GO:0008564">
    <property type="term" value="F:protein-exporting ATPase activity"/>
    <property type="evidence" value="ECO:0007669"/>
    <property type="project" value="UniProtKB-EC"/>
</dbReference>
<feature type="compositionally biased region" description="Low complexity" evidence="14">
    <location>
        <begin position="1030"/>
        <end position="1039"/>
    </location>
</feature>
<evidence type="ECO:0000256" key="1">
    <source>
        <dbReference type="ARBA" id="ARBA00004170"/>
    </source>
</evidence>
<dbReference type="Gene3D" id="3.40.50.300">
    <property type="entry name" value="P-loop containing nucleotide triphosphate hydrolases"/>
    <property type="match status" value="3"/>
</dbReference>
<evidence type="ECO:0000259" key="17">
    <source>
        <dbReference type="PROSITE" id="PS51196"/>
    </source>
</evidence>
<dbReference type="SUPFAM" id="SSF52540">
    <property type="entry name" value="P-loop containing nucleoside triphosphate hydrolases"/>
    <property type="match status" value="2"/>
</dbReference>
<comment type="subcellular location">
    <subcellularLocation>
        <location evidence="12">Cell membrane</location>
        <topology evidence="12">Peripheral membrane protein</topology>
        <orientation evidence="12">Cytoplasmic side</orientation>
    </subcellularLocation>
    <subcellularLocation>
        <location evidence="12">Cytoplasm</location>
    </subcellularLocation>
    <subcellularLocation>
        <location evidence="1">Membrane</location>
        <topology evidence="1">Peripheral membrane protein</topology>
    </subcellularLocation>
    <text evidence="12">Distribution is 50-50.</text>
</comment>
<dbReference type="EMBL" id="PJKA01000010">
    <property type="protein sequence ID" value="PNC18119.1"/>
    <property type="molecule type" value="Genomic_DNA"/>
</dbReference>
<dbReference type="InterPro" id="IPR036266">
    <property type="entry name" value="SecA_Wing/Scaffold_sf"/>
</dbReference>
<dbReference type="GO" id="GO:0017038">
    <property type="term" value="P:protein import"/>
    <property type="evidence" value="ECO:0007669"/>
    <property type="project" value="InterPro"/>
</dbReference>
<dbReference type="OrthoDB" id="9805579at2"/>
<dbReference type="InterPro" id="IPR000185">
    <property type="entry name" value="SecA"/>
</dbReference>
<proteinExistence type="inferred from homology"/>
<evidence type="ECO:0000256" key="6">
    <source>
        <dbReference type="ARBA" id="ARBA00022741"/>
    </source>
</evidence>
<dbReference type="InterPro" id="IPR027417">
    <property type="entry name" value="P-loop_NTPase"/>
</dbReference>
<dbReference type="GO" id="GO:0005829">
    <property type="term" value="C:cytosol"/>
    <property type="evidence" value="ECO:0007669"/>
    <property type="project" value="TreeGrafter"/>
</dbReference>
<feature type="region of interest" description="Disordered" evidence="14">
    <location>
        <begin position="1019"/>
        <end position="1039"/>
    </location>
</feature>
<dbReference type="PROSITE" id="PS01312">
    <property type="entry name" value="SECA"/>
    <property type="match status" value="1"/>
</dbReference>
<feature type="domain" description="SecA family profile" evidence="17">
    <location>
        <begin position="3"/>
        <end position="764"/>
    </location>
</feature>
<evidence type="ECO:0000313" key="18">
    <source>
        <dbReference type="EMBL" id="PNC18119.1"/>
    </source>
</evidence>
<dbReference type="SUPFAM" id="SSF81767">
    <property type="entry name" value="Pre-protein crosslinking domain of SecA"/>
    <property type="match status" value="1"/>
</dbReference>
<dbReference type="Gene3D" id="1.10.3060.10">
    <property type="entry name" value="Helical scaffold and wing domains of SecA"/>
    <property type="match status" value="1"/>
</dbReference>
<dbReference type="GO" id="GO:0005524">
    <property type="term" value="F:ATP binding"/>
    <property type="evidence" value="ECO:0007669"/>
    <property type="project" value="UniProtKB-UniRule"/>
</dbReference>
<dbReference type="GO" id="GO:0043952">
    <property type="term" value="P:protein transport by the Sec complex"/>
    <property type="evidence" value="ECO:0007669"/>
    <property type="project" value="TreeGrafter"/>
</dbReference>
<dbReference type="InterPro" id="IPR020937">
    <property type="entry name" value="SecA_CS"/>
</dbReference>
<dbReference type="InterPro" id="IPR044722">
    <property type="entry name" value="SecA_SF2_C"/>
</dbReference>
<gene>
    <name evidence="12 18" type="primary">secA</name>
    <name evidence="18" type="ORF">CXU22_05640</name>
</gene>
<dbReference type="GO" id="GO:0065002">
    <property type="term" value="P:intracellular protein transmembrane transport"/>
    <property type="evidence" value="ECO:0007669"/>
    <property type="project" value="UniProtKB-UniRule"/>
</dbReference>
<evidence type="ECO:0000256" key="2">
    <source>
        <dbReference type="ARBA" id="ARBA00007650"/>
    </source>
</evidence>
<keyword evidence="6 12" id="KW-0547">Nucleotide-binding</keyword>
<evidence type="ECO:0000313" key="19">
    <source>
        <dbReference type="Proteomes" id="UP000236000"/>
    </source>
</evidence>
<feature type="binding site" evidence="12">
    <location>
        <begin position="187"/>
        <end position="191"/>
    </location>
    <ligand>
        <name>ATP</name>
        <dbReference type="ChEBI" id="CHEBI:30616"/>
    </ligand>
</feature>
<dbReference type="GO" id="GO:0006605">
    <property type="term" value="P:protein targeting"/>
    <property type="evidence" value="ECO:0007669"/>
    <property type="project" value="UniProtKB-UniRule"/>
</dbReference>
<dbReference type="SMART" id="SM00957">
    <property type="entry name" value="SecA_DEAD"/>
    <property type="match status" value="1"/>
</dbReference>
<dbReference type="Gene3D" id="3.90.1440.10">
    <property type="entry name" value="SecA, preprotein cross-linking domain"/>
    <property type="match status" value="1"/>
</dbReference>
<evidence type="ECO:0000256" key="7">
    <source>
        <dbReference type="ARBA" id="ARBA00022840"/>
    </source>
</evidence>
<dbReference type="SMART" id="SM00958">
    <property type="entry name" value="SecA_PP_bind"/>
    <property type="match status" value="1"/>
</dbReference>
<dbReference type="Pfam" id="PF01043">
    <property type="entry name" value="SecA_PP_bind"/>
    <property type="match status" value="1"/>
</dbReference>